<dbReference type="InterPro" id="IPR058163">
    <property type="entry name" value="LysR-type_TF_proteobact-type"/>
</dbReference>
<dbReference type="InterPro" id="IPR036390">
    <property type="entry name" value="WH_DNA-bd_sf"/>
</dbReference>
<dbReference type="InterPro" id="IPR000847">
    <property type="entry name" value="LysR_HTH_N"/>
</dbReference>
<dbReference type="PANTHER" id="PTHR30537">
    <property type="entry name" value="HTH-TYPE TRANSCRIPTIONAL REGULATOR"/>
    <property type="match status" value="1"/>
</dbReference>
<evidence type="ECO:0000256" key="4">
    <source>
        <dbReference type="ARBA" id="ARBA00023163"/>
    </source>
</evidence>
<dbReference type="Gene3D" id="3.40.190.290">
    <property type="match status" value="1"/>
</dbReference>
<gene>
    <name evidence="5" type="ORF">CSB93_2093</name>
</gene>
<dbReference type="Proteomes" id="UP000238390">
    <property type="component" value="Chromosome"/>
</dbReference>
<evidence type="ECO:0000256" key="1">
    <source>
        <dbReference type="ARBA" id="ARBA00009437"/>
    </source>
</evidence>
<dbReference type="AlphaFoldDB" id="A0A2R3IV83"/>
<dbReference type="InterPro" id="IPR005119">
    <property type="entry name" value="LysR_subst-bd"/>
</dbReference>
<accession>A0A2R3IV83</accession>
<dbReference type="SUPFAM" id="SSF53850">
    <property type="entry name" value="Periplasmic binding protein-like II"/>
    <property type="match status" value="1"/>
</dbReference>
<dbReference type="PANTHER" id="PTHR30537:SF30">
    <property type="entry name" value="TRANSCRIPTIONAL REGULATOR-RELATED"/>
    <property type="match status" value="1"/>
</dbReference>
<dbReference type="Pfam" id="PF03466">
    <property type="entry name" value="LysR_substrate"/>
    <property type="match status" value="1"/>
</dbReference>
<evidence type="ECO:0000256" key="2">
    <source>
        <dbReference type="ARBA" id="ARBA00023015"/>
    </source>
</evidence>
<dbReference type="SUPFAM" id="SSF46785">
    <property type="entry name" value="Winged helix' DNA-binding domain"/>
    <property type="match status" value="1"/>
</dbReference>
<comment type="similarity">
    <text evidence="1">Belongs to the LysR transcriptional regulatory family.</text>
</comment>
<evidence type="ECO:0000313" key="5">
    <source>
        <dbReference type="EMBL" id="AVK05829.1"/>
    </source>
</evidence>
<proteinExistence type="inferred from homology"/>
<dbReference type="RefSeq" id="WP_012074294.1">
    <property type="nucleotide sequence ID" value="NZ_CP027169.1"/>
</dbReference>
<evidence type="ECO:0000256" key="3">
    <source>
        <dbReference type="ARBA" id="ARBA00023125"/>
    </source>
</evidence>
<protein>
    <submittedName>
        <fullName evidence="5">LysR substrate binding domain protein</fullName>
    </submittedName>
</protein>
<reference evidence="5 6" key="1">
    <citation type="submission" date="2018-02" db="EMBL/GenBank/DDBJ databases">
        <title>FDA/CDC Antimicrobial Resistant Isolate Bank Genome Sequencing.</title>
        <authorList>
            <person name="Benahmed F.H."/>
            <person name="Lutgring J.D."/>
            <person name="Yoo B."/>
            <person name="Machado M."/>
            <person name="Brown A."/>
            <person name="McAllister G."/>
            <person name="Perry A."/>
            <person name="Halpin A.L."/>
            <person name="Vavikolanu K."/>
            <person name="Ott S."/>
            <person name="Zhao X."/>
            <person name="Tallon L.J."/>
            <person name="Sadzewicz L."/>
            <person name="Aluvathingal J."/>
            <person name="Nadendla S."/>
            <person name="Voskania-kordi A."/>
            <person name="Simonyan V."/>
            <person name="Patel J."/>
            <person name="Shawar R.M."/>
        </authorList>
    </citation>
    <scope>NUCLEOTIDE SEQUENCE [LARGE SCALE GENOMIC DNA]</scope>
    <source>
        <strain evidence="5 6">AR_0356</strain>
    </source>
</reference>
<dbReference type="GO" id="GO:0043565">
    <property type="term" value="F:sequence-specific DNA binding"/>
    <property type="evidence" value="ECO:0007669"/>
    <property type="project" value="TreeGrafter"/>
</dbReference>
<keyword evidence="4" id="KW-0804">Transcription</keyword>
<name>A0A2R3IV83_9PSED</name>
<sequence>MIDDIRYLIVFARIAESGSISAGAEALGLSAATASLHLSRLERNLGCALLYRNSRKLSLTQDGSRLLETARSMLELYEKGFIEFRQRAVSTRNSLRISMPAVFINGDFTRHLASFIEEHPDLDLSVACDDSRHDIIADGIDIAFRIGDLPDSSLKARHLFLLPRQVVASPAFLARQAPPEHPRDLERLEWIGLDMRPDSRVFEHAASGEQAQVRYTPRIRVDSVEASCRLARLGVGLAAPPTYLGDEPIRRGELRAVLPEWRLAPLKVYAVWPPNVPASGIAYRLIKHLHDAFNPG</sequence>
<keyword evidence="6" id="KW-1185">Reference proteome</keyword>
<dbReference type="PROSITE" id="PS50931">
    <property type="entry name" value="HTH_LYSR"/>
    <property type="match status" value="1"/>
</dbReference>
<dbReference type="Gene3D" id="1.10.10.10">
    <property type="entry name" value="Winged helix-like DNA-binding domain superfamily/Winged helix DNA-binding domain"/>
    <property type="match status" value="1"/>
</dbReference>
<dbReference type="InterPro" id="IPR036388">
    <property type="entry name" value="WH-like_DNA-bd_sf"/>
</dbReference>
<dbReference type="CDD" id="cd08422">
    <property type="entry name" value="PBP2_CrgA_like"/>
    <property type="match status" value="1"/>
</dbReference>
<dbReference type="GO" id="GO:0006351">
    <property type="term" value="P:DNA-templated transcription"/>
    <property type="evidence" value="ECO:0007669"/>
    <property type="project" value="TreeGrafter"/>
</dbReference>
<dbReference type="GO" id="GO:0003700">
    <property type="term" value="F:DNA-binding transcription factor activity"/>
    <property type="evidence" value="ECO:0007669"/>
    <property type="project" value="InterPro"/>
</dbReference>
<evidence type="ECO:0000313" key="6">
    <source>
        <dbReference type="Proteomes" id="UP000238390"/>
    </source>
</evidence>
<keyword evidence="3" id="KW-0238">DNA-binding</keyword>
<dbReference type="EMBL" id="CP027169">
    <property type="protein sequence ID" value="AVK05829.1"/>
    <property type="molecule type" value="Genomic_DNA"/>
</dbReference>
<dbReference type="Pfam" id="PF00126">
    <property type="entry name" value="HTH_1"/>
    <property type="match status" value="1"/>
</dbReference>
<keyword evidence="2" id="KW-0805">Transcription regulation</keyword>
<organism evidence="5 6">
    <name type="scientific">Pseudomonas paraeruginosa</name>
    <dbReference type="NCBI Taxonomy" id="2994495"/>
    <lineage>
        <taxon>Bacteria</taxon>
        <taxon>Pseudomonadati</taxon>
        <taxon>Pseudomonadota</taxon>
        <taxon>Gammaproteobacteria</taxon>
        <taxon>Pseudomonadales</taxon>
        <taxon>Pseudomonadaceae</taxon>
        <taxon>Pseudomonas</taxon>
    </lineage>
</organism>